<dbReference type="PANTHER" id="PTHR30011:SF16">
    <property type="entry name" value="C2H2 FINGER DOMAIN TRANSCRIPTION FACTOR (EUROFUNG)-RELATED"/>
    <property type="match status" value="1"/>
</dbReference>
<evidence type="ECO:0000313" key="5">
    <source>
        <dbReference type="EMBL" id="CDR12322.1"/>
    </source>
</evidence>
<name>A0A061A6S3_9ACTN</name>
<dbReference type="Gene3D" id="3.20.20.30">
    <property type="entry name" value="Luciferase-like domain"/>
    <property type="match status" value="1"/>
</dbReference>
<evidence type="ECO:0000313" key="7">
    <source>
        <dbReference type="Proteomes" id="UP000756710"/>
    </source>
</evidence>
<proteinExistence type="predicted"/>
<sequence length="65" mass="7037">MEMAEFVAADAADGFILVPHLTPGGLDDFVDRVVPLLQERGVFRTAYIGPTLRDHLGLTDPGERG</sequence>
<reference evidence="5" key="1">
    <citation type="submission" date="2014-05" db="EMBL/GenBank/DDBJ databases">
        <authorList>
            <person name="Horn Fabian"/>
        </authorList>
    </citation>
    <scope>NUCLEOTIDE SEQUENCE</scope>
</reference>
<dbReference type="EMBL" id="LK022848">
    <property type="protein sequence ID" value="CDR12322.1"/>
    <property type="molecule type" value="Genomic_DNA"/>
</dbReference>
<dbReference type="InterPro" id="IPR036661">
    <property type="entry name" value="Luciferase-like_sf"/>
</dbReference>
<reference evidence="6 7" key="2">
    <citation type="submission" date="2021-03" db="EMBL/GenBank/DDBJ databases">
        <title>Genomic Encyclopedia of Type Strains, Phase IV (KMG-IV): sequencing the most valuable type-strain genomes for metagenomic binning, comparative biology and taxonomic classification.</title>
        <authorList>
            <person name="Goeker M."/>
        </authorList>
    </citation>
    <scope>NUCLEOTIDE SEQUENCE [LARGE SCALE GENOMIC DNA]</scope>
    <source>
        <strain evidence="6 7">DSM 41954</strain>
    </source>
</reference>
<keyword evidence="2" id="KW-0288">FMN</keyword>
<keyword evidence="3" id="KW-0560">Oxidoreductase</keyword>
<evidence type="ECO:0000256" key="4">
    <source>
        <dbReference type="ARBA" id="ARBA00023033"/>
    </source>
</evidence>
<evidence type="ECO:0000256" key="1">
    <source>
        <dbReference type="ARBA" id="ARBA00022630"/>
    </source>
</evidence>
<evidence type="ECO:0000256" key="3">
    <source>
        <dbReference type="ARBA" id="ARBA00023002"/>
    </source>
</evidence>
<gene>
    <name evidence="6" type="ORF">J2Z30_005783</name>
    <name evidence="5" type="ORF">SIRAN7598</name>
</gene>
<dbReference type="GO" id="GO:0004497">
    <property type="term" value="F:monooxygenase activity"/>
    <property type="evidence" value="ECO:0007669"/>
    <property type="project" value="UniProtKB-KW"/>
</dbReference>
<dbReference type="HOGENOM" id="CLU_2847992_0_0_11"/>
<dbReference type="AlphaFoldDB" id="A0A061A6S3"/>
<keyword evidence="4 5" id="KW-0503">Monooxygenase</keyword>
<organism evidence="5">
    <name type="scientific">Streptomyces iranensis</name>
    <dbReference type="NCBI Taxonomy" id="576784"/>
    <lineage>
        <taxon>Bacteria</taxon>
        <taxon>Bacillati</taxon>
        <taxon>Actinomycetota</taxon>
        <taxon>Actinomycetes</taxon>
        <taxon>Kitasatosporales</taxon>
        <taxon>Streptomycetaceae</taxon>
        <taxon>Streptomyces</taxon>
        <taxon>Streptomyces violaceusniger group</taxon>
    </lineage>
</organism>
<dbReference type="SUPFAM" id="SSF51679">
    <property type="entry name" value="Bacterial luciferase-like"/>
    <property type="match status" value="1"/>
</dbReference>
<dbReference type="Proteomes" id="UP000756710">
    <property type="component" value="Unassembled WGS sequence"/>
</dbReference>
<dbReference type="PANTHER" id="PTHR30011">
    <property type="entry name" value="ALKANESULFONATE MONOOXYGENASE-RELATED"/>
    <property type="match status" value="1"/>
</dbReference>
<keyword evidence="7" id="KW-1185">Reference proteome</keyword>
<dbReference type="EMBL" id="JAGGLR010000016">
    <property type="protein sequence ID" value="MBP2064759.1"/>
    <property type="molecule type" value="Genomic_DNA"/>
</dbReference>
<accession>A0A061A6S3</accession>
<protein>
    <submittedName>
        <fullName evidence="5">FMN-dependent oxidoreductase, nitrilotriacetatemonooxygenase family</fullName>
    </submittedName>
</protein>
<keyword evidence="1" id="KW-0285">Flavoprotein</keyword>
<evidence type="ECO:0000313" key="6">
    <source>
        <dbReference type="EMBL" id="MBP2064759.1"/>
    </source>
</evidence>
<dbReference type="GO" id="GO:0016705">
    <property type="term" value="F:oxidoreductase activity, acting on paired donors, with incorporation or reduction of molecular oxygen"/>
    <property type="evidence" value="ECO:0007669"/>
    <property type="project" value="InterPro"/>
</dbReference>
<evidence type="ECO:0000256" key="2">
    <source>
        <dbReference type="ARBA" id="ARBA00022643"/>
    </source>
</evidence>
<dbReference type="InterPro" id="IPR051260">
    <property type="entry name" value="Diverse_substr_monoxygenases"/>
</dbReference>